<accession>A0ABR1P6D4</accession>
<dbReference type="Gene3D" id="3.40.630.30">
    <property type="match status" value="1"/>
</dbReference>
<dbReference type="PANTHER" id="PTHR42791">
    <property type="entry name" value="GNAT FAMILY ACETYLTRANSFERASE"/>
    <property type="match status" value="1"/>
</dbReference>
<dbReference type="PANTHER" id="PTHR42791:SF1">
    <property type="entry name" value="N-ACETYLTRANSFERASE DOMAIN-CONTAINING PROTEIN"/>
    <property type="match status" value="1"/>
</dbReference>
<comment type="caution">
    <text evidence="2">The sequence shown here is derived from an EMBL/GenBank/DDBJ whole genome shotgun (WGS) entry which is preliminary data.</text>
</comment>
<gene>
    <name evidence="2" type="ORF">SLS63_007040</name>
</gene>
<sequence>MAGQAPPFTLTRATEADMPEVIRLCWLSFPQIVRDLLMGCPTEDDLPRTVARYQEEMRADPHALWIKVVDDATGRVAAASHWRIFPGASAPAGADEDTPPPWLDNESRVKAQGILDEMTEARVKANPDGYVHLHILFTDADFRRQGAGDMMLKWGTDVADVLAVAGWVEASKDGTILYERHGFRVVGYQSSGGTFMRREPNPLAKAGGRAKA</sequence>
<dbReference type="PROSITE" id="PS51186">
    <property type="entry name" value="GNAT"/>
    <property type="match status" value="1"/>
</dbReference>
<proteinExistence type="predicted"/>
<dbReference type="SUPFAM" id="SSF55729">
    <property type="entry name" value="Acyl-CoA N-acyltransferases (Nat)"/>
    <property type="match status" value="1"/>
</dbReference>
<dbReference type="EMBL" id="JAKNSF020000037">
    <property type="protein sequence ID" value="KAK7727598.1"/>
    <property type="molecule type" value="Genomic_DNA"/>
</dbReference>
<feature type="domain" description="N-acetyltransferase" evidence="1">
    <location>
        <begin position="36"/>
        <end position="208"/>
    </location>
</feature>
<organism evidence="2 3">
    <name type="scientific">Diaporthe eres</name>
    <name type="common">Phomopsis oblonga</name>
    <dbReference type="NCBI Taxonomy" id="83184"/>
    <lineage>
        <taxon>Eukaryota</taxon>
        <taxon>Fungi</taxon>
        <taxon>Dikarya</taxon>
        <taxon>Ascomycota</taxon>
        <taxon>Pezizomycotina</taxon>
        <taxon>Sordariomycetes</taxon>
        <taxon>Sordariomycetidae</taxon>
        <taxon>Diaporthales</taxon>
        <taxon>Diaporthaceae</taxon>
        <taxon>Diaporthe</taxon>
        <taxon>Diaporthe eres species complex</taxon>
    </lineage>
</organism>
<dbReference type="InterPro" id="IPR016181">
    <property type="entry name" value="Acyl_CoA_acyltransferase"/>
</dbReference>
<keyword evidence="3" id="KW-1185">Reference proteome</keyword>
<evidence type="ECO:0000313" key="3">
    <source>
        <dbReference type="Proteomes" id="UP001430848"/>
    </source>
</evidence>
<reference evidence="2 3" key="1">
    <citation type="submission" date="2024-02" db="EMBL/GenBank/DDBJ databases">
        <title>De novo assembly and annotation of 12 fungi associated with fruit tree decline syndrome in Ontario, Canada.</title>
        <authorList>
            <person name="Sulman M."/>
            <person name="Ellouze W."/>
            <person name="Ilyukhin E."/>
        </authorList>
    </citation>
    <scope>NUCLEOTIDE SEQUENCE [LARGE SCALE GENOMIC DNA]</scope>
    <source>
        <strain evidence="2 3">M169</strain>
    </source>
</reference>
<dbReference type="Proteomes" id="UP001430848">
    <property type="component" value="Unassembled WGS sequence"/>
</dbReference>
<evidence type="ECO:0000313" key="2">
    <source>
        <dbReference type="EMBL" id="KAK7727598.1"/>
    </source>
</evidence>
<dbReference type="InterPro" id="IPR000182">
    <property type="entry name" value="GNAT_dom"/>
</dbReference>
<name>A0ABR1P6D4_DIAER</name>
<protein>
    <recommendedName>
        <fullName evidence="1">N-acetyltransferase domain-containing protein</fullName>
    </recommendedName>
</protein>
<dbReference type="InterPro" id="IPR052523">
    <property type="entry name" value="Trichothecene_AcTrans"/>
</dbReference>
<evidence type="ECO:0000259" key="1">
    <source>
        <dbReference type="PROSITE" id="PS51186"/>
    </source>
</evidence>